<evidence type="ECO:0000259" key="3">
    <source>
        <dbReference type="Pfam" id="PF09851"/>
    </source>
</evidence>
<gene>
    <name evidence="4" type="ORF">ACFQGH_02515</name>
</gene>
<name>A0ABD5UZ08_9EURY</name>
<sequence length="125" mass="14286">MDGEERDEWLMVALVLTLVIVLPLLILEAPWLLALAMLLGAGYWWQTGRNPVSATLDAVRGDEEPPASREPPAGARTADDDPLVVLRDRYARGEITEEEFERRLDRLLATEPDELDRERDRSYER</sequence>
<dbReference type="RefSeq" id="WP_340602575.1">
    <property type="nucleotide sequence ID" value="NZ_JBBMXV010000001.1"/>
</dbReference>
<dbReference type="Pfam" id="PF09851">
    <property type="entry name" value="SHOCT"/>
    <property type="match status" value="1"/>
</dbReference>
<comment type="caution">
    <text evidence="4">The sequence shown here is derived from an EMBL/GenBank/DDBJ whole genome shotgun (WGS) entry which is preliminary data.</text>
</comment>
<dbReference type="Proteomes" id="UP001596312">
    <property type="component" value="Unassembled WGS sequence"/>
</dbReference>
<dbReference type="AlphaFoldDB" id="A0ABD5UZ08"/>
<reference evidence="4 5" key="1">
    <citation type="journal article" date="2019" name="Int. J. Syst. Evol. Microbiol.">
        <title>The Global Catalogue of Microorganisms (GCM) 10K type strain sequencing project: providing services to taxonomists for standard genome sequencing and annotation.</title>
        <authorList>
            <consortium name="The Broad Institute Genomics Platform"/>
            <consortium name="The Broad Institute Genome Sequencing Center for Infectious Disease"/>
            <person name="Wu L."/>
            <person name="Ma J."/>
        </authorList>
    </citation>
    <scope>NUCLEOTIDE SEQUENCE [LARGE SCALE GENOMIC DNA]</scope>
    <source>
        <strain evidence="4 5">CGMCC 1.3240</strain>
    </source>
</reference>
<evidence type="ECO:0000256" key="1">
    <source>
        <dbReference type="SAM" id="MobiDB-lite"/>
    </source>
</evidence>
<dbReference type="EMBL" id="JBHSXQ010000001">
    <property type="protein sequence ID" value="MFC6904069.1"/>
    <property type="molecule type" value="Genomic_DNA"/>
</dbReference>
<accession>A0ABD5UZ08</accession>
<keyword evidence="2" id="KW-0472">Membrane</keyword>
<feature type="domain" description="SHOCT" evidence="3">
    <location>
        <begin position="81"/>
        <end position="108"/>
    </location>
</feature>
<evidence type="ECO:0000313" key="4">
    <source>
        <dbReference type="EMBL" id="MFC6904069.1"/>
    </source>
</evidence>
<feature type="transmembrane region" description="Helical" evidence="2">
    <location>
        <begin position="12"/>
        <end position="45"/>
    </location>
</feature>
<evidence type="ECO:0000256" key="2">
    <source>
        <dbReference type="SAM" id="Phobius"/>
    </source>
</evidence>
<keyword evidence="5" id="KW-1185">Reference proteome</keyword>
<evidence type="ECO:0000313" key="5">
    <source>
        <dbReference type="Proteomes" id="UP001596312"/>
    </source>
</evidence>
<feature type="region of interest" description="Disordered" evidence="1">
    <location>
        <begin position="58"/>
        <end position="81"/>
    </location>
</feature>
<dbReference type="InterPro" id="IPR018649">
    <property type="entry name" value="SHOCT"/>
</dbReference>
<keyword evidence="2" id="KW-0812">Transmembrane</keyword>
<proteinExistence type="predicted"/>
<keyword evidence="2" id="KW-1133">Transmembrane helix</keyword>
<organism evidence="4 5">
    <name type="scientific">Halalkalicoccus tibetensis</name>
    <dbReference type="NCBI Taxonomy" id="175632"/>
    <lineage>
        <taxon>Archaea</taxon>
        <taxon>Methanobacteriati</taxon>
        <taxon>Methanobacteriota</taxon>
        <taxon>Stenosarchaea group</taxon>
        <taxon>Halobacteria</taxon>
        <taxon>Halobacteriales</taxon>
        <taxon>Halococcaceae</taxon>
        <taxon>Halalkalicoccus</taxon>
    </lineage>
</organism>
<protein>
    <submittedName>
        <fullName evidence="4">SHOCT domain-containing protein</fullName>
    </submittedName>
</protein>